<sequence>MATQYLLAVFTLLGLVAANDYFVYVEPSIYTTPLDCVRIRSANMQRLIYGTGYLYNTNRGRYIGVYNHHTIPHNSAFRVERIKEFKESLYYIRMINTQEFLFGGWTNTATHPDRRPVFSYVYSFNRTQGDVDVWMFEKVIKNDKFLGSWYIRNAYYGEYMIASKEHAQPPTQAGPAAQFYTIKLDRRPQPDLTIEHQFFLRIVEQANK</sequence>
<feature type="chain" id="PRO_5001519021" evidence="1">
    <location>
        <begin position="19"/>
        <end position="208"/>
    </location>
</feature>
<accession>A0A023EJK0</accession>
<reference evidence="2" key="1">
    <citation type="journal article" date="2014" name="PLoS Negl. Trop. Dis.">
        <title>Identification and characterization of seminal fluid proteins in the Asian tiger mosquito, Aedes albopictus.</title>
        <authorList>
            <person name="Boes K.E."/>
            <person name="Ribeiro J.M."/>
            <person name="Wong A."/>
            <person name="Harrington L.C."/>
            <person name="Wolfner M.F."/>
            <person name="Sirot L.K."/>
        </authorList>
    </citation>
    <scope>NUCLEOTIDE SEQUENCE</scope>
    <source>
        <tissue evidence="2">Reproductive organs</tissue>
    </source>
</reference>
<protein>
    <submittedName>
        <fullName evidence="2">Putative secreted protein</fullName>
    </submittedName>
</protein>
<evidence type="ECO:0000256" key="1">
    <source>
        <dbReference type="SAM" id="SignalP"/>
    </source>
</evidence>
<organism evidence="2">
    <name type="scientific">Aedes albopictus</name>
    <name type="common">Asian tiger mosquito</name>
    <name type="synonym">Stegomyia albopicta</name>
    <dbReference type="NCBI Taxonomy" id="7160"/>
    <lineage>
        <taxon>Eukaryota</taxon>
        <taxon>Metazoa</taxon>
        <taxon>Ecdysozoa</taxon>
        <taxon>Arthropoda</taxon>
        <taxon>Hexapoda</taxon>
        <taxon>Insecta</taxon>
        <taxon>Pterygota</taxon>
        <taxon>Neoptera</taxon>
        <taxon>Endopterygota</taxon>
        <taxon>Diptera</taxon>
        <taxon>Nematocera</taxon>
        <taxon>Culicoidea</taxon>
        <taxon>Culicidae</taxon>
        <taxon>Culicinae</taxon>
        <taxon>Aedini</taxon>
        <taxon>Aedes</taxon>
        <taxon>Stegomyia</taxon>
    </lineage>
</organism>
<dbReference type="AlphaFoldDB" id="A0A023EJK0"/>
<proteinExistence type="evidence at transcript level"/>
<keyword evidence="1" id="KW-0732">Signal</keyword>
<feature type="signal peptide" evidence="1">
    <location>
        <begin position="1"/>
        <end position="18"/>
    </location>
</feature>
<evidence type="ECO:0000313" key="2">
    <source>
        <dbReference type="EMBL" id="JAC09201.1"/>
    </source>
</evidence>
<dbReference type="VEuPathDB" id="VectorBase:AALF011672"/>
<dbReference type="EMBL" id="GAPW01004397">
    <property type="protein sequence ID" value="JAC09201.1"/>
    <property type="molecule type" value="mRNA"/>
</dbReference>
<name>A0A023EJK0_AEDAL</name>